<dbReference type="AlphaFoldDB" id="A0A059KKD9"/>
<keyword evidence="3" id="KW-0862">Zinc</keyword>
<evidence type="ECO:0000256" key="1">
    <source>
        <dbReference type="ARBA" id="ARBA00022723"/>
    </source>
</evidence>
<dbReference type="PROSITE" id="PS01102">
    <property type="entry name" value="ZF_DKSA_1"/>
    <property type="match status" value="1"/>
</dbReference>
<dbReference type="InterPro" id="IPR020458">
    <property type="entry name" value="Znf_DskA_TraR_CS"/>
</dbReference>
<reference evidence="6 7" key="1">
    <citation type="journal article" date="2014" name="FEMS Microbiol. Ecol.">
        <title>Sphaerotilus natans encrusted with nanoball-shaped Fe(III) oxide minerals formed by nitrate-reducing mixotrophic Fe(II) oxidation.</title>
        <authorList>
            <person name="Park S."/>
            <person name="Kim D.H."/>
            <person name="Lee J.H."/>
            <person name="Hur H.G."/>
        </authorList>
    </citation>
    <scope>NUCLEOTIDE SEQUENCE [LARGE SCALE GENOMIC DNA]</scope>
    <source>
        <strain evidence="6 7">DSM 6575</strain>
    </source>
</reference>
<dbReference type="SUPFAM" id="SSF109635">
    <property type="entry name" value="DnaK suppressor protein DksA, alpha-hairpin domain"/>
    <property type="match status" value="1"/>
</dbReference>
<name>A0A059KKD9_9BURK</name>
<protein>
    <submittedName>
        <fullName evidence="6">Putative transcriptional regulator, TraR/DksA family</fullName>
    </submittedName>
</protein>
<proteinExistence type="predicted"/>
<evidence type="ECO:0000259" key="5">
    <source>
        <dbReference type="Pfam" id="PF01258"/>
    </source>
</evidence>
<dbReference type="PROSITE" id="PS51128">
    <property type="entry name" value="ZF_DKSA_2"/>
    <property type="match status" value="1"/>
</dbReference>
<dbReference type="SUPFAM" id="SSF57716">
    <property type="entry name" value="Glucocorticoid receptor-like (DNA-binding domain)"/>
    <property type="match status" value="1"/>
</dbReference>
<dbReference type="RefSeq" id="WP_081838181.1">
    <property type="nucleotide sequence ID" value="NZ_AZRA01000075.1"/>
</dbReference>
<feature type="zinc finger region" description="dksA C4-type" evidence="4">
    <location>
        <begin position="104"/>
        <end position="128"/>
    </location>
</feature>
<comment type="caution">
    <text evidence="6">The sequence shown here is derived from an EMBL/GenBank/DDBJ whole genome shotgun (WGS) entry which is preliminary data.</text>
</comment>
<dbReference type="InterPro" id="IPR000962">
    <property type="entry name" value="Znf_DskA_TraR"/>
</dbReference>
<dbReference type="Proteomes" id="UP000026714">
    <property type="component" value="Unassembled WGS sequence"/>
</dbReference>
<evidence type="ECO:0000256" key="4">
    <source>
        <dbReference type="PROSITE-ProRule" id="PRU00510"/>
    </source>
</evidence>
<dbReference type="InterPro" id="IPR037187">
    <property type="entry name" value="DnaK_N"/>
</dbReference>
<dbReference type="EMBL" id="AZRA01000075">
    <property type="protein sequence ID" value="KDB51543.1"/>
    <property type="molecule type" value="Genomic_DNA"/>
</dbReference>
<dbReference type="GO" id="GO:0008270">
    <property type="term" value="F:zinc ion binding"/>
    <property type="evidence" value="ECO:0007669"/>
    <property type="project" value="UniProtKB-KW"/>
</dbReference>
<dbReference type="PANTHER" id="PTHR33823">
    <property type="entry name" value="RNA POLYMERASE-BINDING TRANSCRIPTION FACTOR DKSA-RELATED"/>
    <property type="match status" value="1"/>
</dbReference>
<accession>A0A059KKD9</accession>
<sequence length="144" mass="15376">MTTLACSPVSTGAALDAAQRGSLREVLLARRQALLDSLALHTGGASRAQHAHEVLQQGRDDLREHAADREVDLAFTDQERLELAAIGQALQRLEAGAEGDYGLCEDCGAAIAFERLQVQPQALRCIGCETLRERRGGRSAAGTL</sequence>
<gene>
    <name evidence="6" type="ORF">X805_28620</name>
</gene>
<keyword evidence="2" id="KW-0863">Zinc-finger</keyword>
<organism evidence="6 7">
    <name type="scientific">Sphaerotilus natans subsp. natans DSM 6575</name>
    <dbReference type="NCBI Taxonomy" id="1286631"/>
    <lineage>
        <taxon>Bacteria</taxon>
        <taxon>Pseudomonadati</taxon>
        <taxon>Pseudomonadota</taxon>
        <taxon>Betaproteobacteria</taxon>
        <taxon>Burkholderiales</taxon>
        <taxon>Sphaerotilaceae</taxon>
        <taxon>Sphaerotilus</taxon>
    </lineage>
</organism>
<evidence type="ECO:0000256" key="3">
    <source>
        <dbReference type="ARBA" id="ARBA00022833"/>
    </source>
</evidence>
<dbReference type="STRING" id="34103.SAMN05421778_102149"/>
<evidence type="ECO:0000313" key="7">
    <source>
        <dbReference type="Proteomes" id="UP000026714"/>
    </source>
</evidence>
<dbReference type="eggNOG" id="COG1734">
    <property type="taxonomic scope" value="Bacteria"/>
</dbReference>
<evidence type="ECO:0000313" key="6">
    <source>
        <dbReference type="EMBL" id="KDB51543.1"/>
    </source>
</evidence>
<keyword evidence="1" id="KW-0479">Metal-binding</keyword>
<dbReference type="Pfam" id="PF01258">
    <property type="entry name" value="zf-dskA_traR"/>
    <property type="match status" value="1"/>
</dbReference>
<keyword evidence="7" id="KW-1185">Reference proteome</keyword>
<evidence type="ECO:0000256" key="2">
    <source>
        <dbReference type="ARBA" id="ARBA00022771"/>
    </source>
</evidence>
<feature type="domain" description="Zinc finger DksA/TraR C4-type" evidence="5">
    <location>
        <begin position="99"/>
        <end position="134"/>
    </location>
</feature>
<dbReference type="PANTHER" id="PTHR33823:SF4">
    <property type="entry name" value="GENERAL STRESS PROTEIN 16O"/>
    <property type="match status" value="1"/>
</dbReference>
<dbReference type="Gene3D" id="1.20.120.910">
    <property type="entry name" value="DksA, coiled-coil domain"/>
    <property type="match status" value="1"/>
</dbReference>